<evidence type="ECO:0000256" key="1">
    <source>
        <dbReference type="SAM" id="Coils"/>
    </source>
</evidence>
<dbReference type="Gene3D" id="1.20.5.300">
    <property type="match status" value="1"/>
</dbReference>
<proteinExistence type="predicted"/>
<keyword evidence="1" id="KW-0175">Coiled coil</keyword>
<evidence type="ECO:0000313" key="2">
    <source>
        <dbReference type="EMBL" id="HIV03975.1"/>
    </source>
</evidence>
<accession>A0A9D1NJ02</accession>
<organism evidence="2 3">
    <name type="scientific">Candidatus Spyradosoma merdigallinarum</name>
    <dbReference type="NCBI Taxonomy" id="2840950"/>
    <lineage>
        <taxon>Bacteria</taxon>
        <taxon>Pseudomonadati</taxon>
        <taxon>Verrucomicrobiota</taxon>
        <taxon>Opitutia</taxon>
        <taxon>Opitutia incertae sedis</taxon>
        <taxon>Candidatus Spyradosoma</taxon>
    </lineage>
</organism>
<dbReference type="EMBL" id="DVOG01000063">
    <property type="protein sequence ID" value="HIV03975.1"/>
    <property type="molecule type" value="Genomic_DNA"/>
</dbReference>
<sequence>MPGNDGNTDARLRELEIKFTFLDDFVSEQNKTLTELLRENDRLKRALRSLAEKIETLDGNGNVPPANEKPPHW</sequence>
<reference evidence="2" key="2">
    <citation type="journal article" date="2021" name="PeerJ">
        <title>Extensive microbial diversity within the chicken gut microbiome revealed by metagenomics and culture.</title>
        <authorList>
            <person name="Gilroy R."/>
            <person name="Ravi A."/>
            <person name="Getino M."/>
            <person name="Pursley I."/>
            <person name="Horton D.L."/>
            <person name="Alikhan N.F."/>
            <person name="Baker D."/>
            <person name="Gharbi K."/>
            <person name="Hall N."/>
            <person name="Watson M."/>
            <person name="Adriaenssens E.M."/>
            <person name="Foster-Nyarko E."/>
            <person name="Jarju S."/>
            <person name="Secka A."/>
            <person name="Antonio M."/>
            <person name="Oren A."/>
            <person name="Chaudhuri R.R."/>
            <person name="La Ragione R."/>
            <person name="Hildebrand F."/>
            <person name="Pallen M.J."/>
        </authorList>
    </citation>
    <scope>NUCLEOTIDE SEQUENCE</scope>
    <source>
        <strain evidence="2">10669</strain>
    </source>
</reference>
<dbReference type="PANTHER" id="PTHR36508">
    <property type="entry name" value="PROTEIN SLYX"/>
    <property type="match status" value="1"/>
</dbReference>
<reference evidence="2" key="1">
    <citation type="submission" date="2020-10" db="EMBL/GenBank/DDBJ databases">
        <authorList>
            <person name="Gilroy R."/>
        </authorList>
    </citation>
    <scope>NUCLEOTIDE SEQUENCE</scope>
    <source>
        <strain evidence="2">10669</strain>
    </source>
</reference>
<dbReference type="AlphaFoldDB" id="A0A9D1NJ02"/>
<name>A0A9D1NJ02_9BACT</name>
<feature type="coiled-coil region" evidence="1">
    <location>
        <begin position="26"/>
        <end position="60"/>
    </location>
</feature>
<dbReference type="Proteomes" id="UP000886812">
    <property type="component" value="Unassembled WGS sequence"/>
</dbReference>
<dbReference type="PANTHER" id="PTHR36508:SF1">
    <property type="entry name" value="PROTEIN SLYX"/>
    <property type="match status" value="1"/>
</dbReference>
<comment type="caution">
    <text evidence="2">The sequence shown here is derived from an EMBL/GenBank/DDBJ whole genome shotgun (WGS) entry which is preliminary data.</text>
</comment>
<evidence type="ECO:0000313" key="3">
    <source>
        <dbReference type="Proteomes" id="UP000886812"/>
    </source>
</evidence>
<protein>
    <submittedName>
        <fullName evidence="2">SlyX family protein</fullName>
    </submittedName>
</protein>
<dbReference type="Pfam" id="PF04102">
    <property type="entry name" value="SlyX"/>
    <property type="match status" value="1"/>
</dbReference>
<gene>
    <name evidence="2" type="ORF">IAC75_02355</name>
</gene>
<dbReference type="InterPro" id="IPR007236">
    <property type="entry name" value="SlyX"/>
</dbReference>